<feature type="transmembrane region" description="Helical" evidence="2">
    <location>
        <begin position="264"/>
        <end position="284"/>
    </location>
</feature>
<dbReference type="STRING" id="1237085.Ngar_c23350"/>
<gene>
    <name evidence="3" type="ordered locus">Ngar_c23350</name>
</gene>
<dbReference type="RefSeq" id="WP_015019796.1">
    <property type="nucleotide sequence ID" value="NC_018719.1"/>
</dbReference>
<evidence type="ECO:0000256" key="1">
    <source>
        <dbReference type="SAM" id="MobiDB-lite"/>
    </source>
</evidence>
<dbReference type="InParanoid" id="K0ID07"/>
<dbReference type="EMBL" id="CP002408">
    <property type="protein sequence ID" value="AFU59261.1"/>
    <property type="molecule type" value="Genomic_DNA"/>
</dbReference>
<evidence type="ECO:0000256" key="2">
    <source>
        <dbReference type="SAM" id="Phobius"/>
    </source>
</evidence>
<keyword evidence="4" id="KW-1185">Reference proteome</keyword>
<feature type="region of interest" description="Disordered" evidence="1">
    <location>
        <begin position="1"/>
        <end position="23"/>
    </location>
</feature>
<protein>
    <submittedName>
        <fullName evidence="3">Putative metal cation transporter</fullName>
    </submittedName>
</protein>
<dbReference type="AlphaFoldDB" id="K0ID07"/>
<feature type="transmembrane region" description="Helical" evidence="2">
    <location>
        <begin position="361"/>
        <end position="381"/>
    </location>
</feature>
<accession>K0ID07</accession>
<organism evidence="3 4">
    <name type="scientific">Nitrososphaera gargensis (strain Ga9.2)</name>
    <dbReference type="NCBI Taxonomy" id="1237085"/>
    <lineage>
        <taxon>Archaea</taxon>
        <taxon>Nitrososphaerota</taxon>
        <taxon>Nitrososphaeria</taxon>
        <taxon>Nitrososphaerales</taxon>
        <taxon>Nitrososphaeraceae</taxon>
        <taxon>Nitrososphaera</taxon>
    </lineage>
</organism>
<feature type="transmembrane region" description="Helical" evidence="2">
    <location>
        <begin position="230"/>
        <end position="252"/>
    </location>
</feature>
<feature type="transmembrane region" description="Helical" evidence="2">
    <location>
        <begin position="199"/>
        <end position="218"/>
    </location>
</feature>
<keyword evidence="2" id="KW-1133">Transmembrane helix</keyword>
<reference evidence="3 4" key="1">
    <citation type="journal article" date="2012" name="Environ. Microbiol.">
        <title>The genome of the ammonia-oxidizing Candidatus Nitrososphaera gargensis: insights into metabolic versatility and environmental adaptations.</title>
        <authorList>
            <person name="Spang A."/>
            <person name="Poehlein A."/>
            <person name="Offre P."/>
            <person name="Zumbragel S."/>
            <person name="Haider S."/>
            <person name="Rychlik N."/>
            <person name="Nowka B."/>
            <person name="Schmeisser C."/>
            <person name="Lebedeva E.V."/>
            <person name="Rattei T."/>
            <person name="Bohm C."/>
            <person name="Schmid M."/>
            <person name="Galushko A."/>
            <person name="Hatzenpichler R."/>
            <person name="Weinmaier T."/>
            <person name="Daniel R."/>
            <person name="Schleper C."/>
            <person name="Spieck E."/>
            <person name="Streit W."/>
            <person name="Wagner M."/>
        </authorList>
    </citation>
    <scope>NUCLEOTIDE SEQUENCE [LARGE SCALE GENOMIC DNA]</scope>
    <source>
        <strain evidence="4">Ga9.2</strain>
    </source>
</reference>
<evidence type="ECO:0000313" key="3">
    <source>
        <dbReference type="EMBL" id="AFU59261.1"/>
    </source>
</evidence>
<name>K0ID07_NITGG</name>
<feature type="transmembrane region" description="Helical" evidence="2">
    <location>
        <begin position="290"/>
        <end position="313"/>
    </location>
</feature>
<dbReference type="KEGG" id="nga:Ngar_c23350"/>
<dbReference type="GeneID" id="13794352"/>
<evidence type="ECO:0000313" key="4">
    <source>
        <dbReference type="Proteomes" id="UP000008037"/>
    </source>
</evidence>
<feature type="transmembrane region" description="Helical" evidence="2">
    <location>
        <begin position="333"/>
        <end position="355"/>
    </location>
</feature>
<sequence length="416" mass="43637">MQRRAGPACSLSRSEIGSLEPTKERRQQQLSAKLVASAIIPLVVLGAMVTFLLWPGNGLLNFGIPLPDVAIERIEFLDGRIATHIRNTGPQAIEIAQADVNDRIMPAAIEPSKSLERFAEAKVVIPFNWIEGQPYEIGITTSDGTRFAKAVAAAAPTPQPDAGRISLFALLGTYVGVIPVLIGLLWYPFIKRLSMPKYSFFLSLTAGLLLFLGIDALVEANEISVENVAGVFRGQLLIATVAIVSFLALMYVSDRLVVVGNAKGRIVQGSFAIALMVAIGIGLHNLGEGLAIGGAMLVGEVALSTFLIVGFTLHNTTEGLAIVAPMAKEKPRISYLVALGIIAGAPAILGTWIGGFVASPVASIVFLAIGAGAVFQVVVAIGRFVSRSSGGKLLTGPTAAGFAVGILVMYLTALLI</sequence>
<dbReference type="HOGENOM" id="CLU_659899_0_0_2"/>
<proteinExistence type="predicted"/>
<dbReference type="BioCyc" id="CNIT1237085:G1324-2333-MONOMER"/>
<feature type="transmembrane region" description="Helical" evidence="2">
    <location>
        <begin position="34"/>
        <end position="54"/>
    </location>
</feature>
<dbReference type="PATRIC" id="fig|1237085.11.peg.2310"/>
<keyword evidence="2" id="KW-0812">Transmembrane</keyword>
<dbReference type="Proteomes" id="UP000008037">
    <property type="component" value="Chromosome"/>
</dbReference>
<keyword evidence="2" id="KW-0472">Membrane</keyword>
<feature type="transmembrane region" description="Helical" evidence="2">
    <location>
        <begin position="165"/>
        <end position="187"/>
    </location>
</feature>
<feature type="transmembrane region" description="Helical" evidence="2">
    <location>
        <begin position="393"/>
        <end position="415"/>
    </location>
</feature>